<evidence type="ECO:0000256" key="14">
    <source>
        <dbReference type="SAM" id="MobiDB-lite"/>
    </source>
</evidence>
<comment type="similarity">
    <text evidence="12">Belongs to the intermediate filament family.</text>
</comment>
<evidence type="ECO:0000313" key="18">
    <source>
        <dbReference type="EMBL" id="KAJ8260538.1"/>
    </source>
</evidence>
<dbReference type="FunFam" id="3.30.160.60:FF:002343">
    <property type="entry name" value="Zinc finger protein 33A"/>
    <property type="match status" value="1"/>
</dbReference>
<evidence type="ECO:0000256" key="8">
    <source>
        <dbReference type="ARBA" id="ARBA00023054"/>
    </source>
</evidence>
<dbReference type="InterPro" id="IPR011333">
    <property type="entry name" value="SKP1/BTB/POZ_sf"/>
</dbReference>
<keyword evidence="19" id="KW-1185">Reference proteome</keyword>
<keyword evidence="8 13" id="KW-0175">Coiled coil</keyword>
<dbReference type="GO" id="GO:0005198">
    <property type="term" value="F:structural molecule activity"/>
    <property type="evidence" value="ECO:0007669"/>
    <property type="project" value="InterPro"/>
</dbReference>
<dbReference type="InterPro" id="IPR000210">
    <property type="entry name" value="BTB/POZ_dom"/>
</dbReference>
<dbReference type="InterPro" id="IPR036236">
    <property type="entry name" value="Znf_C2H2_sf"/>
</dbReference>
<evidence type="ECO:0000256" key="12">
    <source>
        <dbReference type="RuleBase" id="RU000685"/>
    </source>
</evidence>
<accession>A0A9Q1HTN0</accession>
<dbReference type="Pfam" id="PF00038">
    <property type="entry name" value="Filament"/>
    <property type="match status" value="1"/>
</dbReference>
<dbReference type="Pfam" id="PF00096">
    <property type="entry name" value="zf-C2H2"/>
    <property type="match status" value="2"/>
</dbReference>
<dbReference type="Gene3D" id="3.30.710.10">
    <property type="entry name" value="Potassium Channel Kv1.1, Chain A"/>
    <property type="match status" value="1"/>
</dbReference>
<evidence type="ECO:0000259" key="15">
    <source>
        <dbReference type="PROSITE" id="PS50097"/>
    </source>
</evidence>
<dbReference type="Pfam" id="PF00651">
    <property type="entry name" value="BTB"/>
    <property type="match status" value="1"/>
</dbReference>
<keyword evidence="5 11" id="KW-0863">Zinc-finger</keyword>
<comment type="caution">
    <text evidence="18">The sequence shown here is derived from an EMBL/GenBank/DDBJ whole genome shotgun (WGS) entry which is preliminary data.</text>
</comment>
<feature type="region of interest" description="Disordered" evidence="14">
    <location>
        <begin position="727"/>
        <end position="752"/>
    </location>
</feature>
<dbReference type="InterPro" id="IPR002957">
    <property type="entry name" value="Keratin_I"/>
</dbReference>
<dbReference type="FunFam" id="3.30.160.60:FF:000761">
    <property type="entry name" value="Zinc finger protein 449"/>
    <property type="match status" value="1"/>
</dbReference>
<evidence type="ECO:0000256" key="3">
    <source>
        <dbReference type="ARBA" id="ARBA00022737"/>
    </source>
</evidence>
<sequence length="919" mass="103547">MRHGRGEWGSSGVVSSILTPCSLHRPLAVLIRRRKQDRAVGPGPQSNQPTETASASTLCHVASKQQHGSLHLHYIFSCISQASTQLSLLQGHSLNTCKPLLSRHDIHRLHAELLRRPTALLLQPVAARQRPLPLQGLRLALRQPLSHSISMSSGLNDARGLSLNGPAAVVNEKEAMQGLNTRLSNYLDKVRSLEKSNADLELKIKQLMLERAPKGHDIEGMMVQAHLIENEVRKKTLENARIMLEIDNAKLAADDFRVKWEAELDLCQSVERDCQALRKAKSDHEHIIATLAADLDSLKEELYFLKKNHEEELAAMRARLAKDEVSVEVDATQGQDLGATLSELRSHYEGIVRKNKEDAEIWYKKKLDTVQSEVKDSNEALRSAQNDLVERQRFLQNLEVELDSLRKQVAALEGNLCETGQKYALEMERLQLTLTQLEGDLSQLRLDMQRNKTEYEQLLRIKQNLEMEIATYRRLLEGEEQIKEIPPKREPDVRTRKIVKVVTQTMVNGKVVEESSEVEQFEEKKKKNNQTAFAKFEMMPSSDLLQFRFAGHGDTVLEKMNLLREDRRFCDVTLILGGFRFPGHRVVLAASSAFLRDQFLLHDARELQVSVLPSAEVGRRLLLCCYTGVLEFPLRELVTYLTAASALQMSHVVEKCERAVSQYLDPTLAQLKLEKNSDRPLLKGEGMNAACLGDQDLRGPEGAEFDLDSEDSVQIIHTDAASAATLRIKQQDSSPGSPTGSPSHSRAGVADSSQDQEFVGGDVYMLAAQHLQLEGGDSPGLGESSRMSRDALAEHDSPLQRSYFCRKCDRVFQQLENYVGHLKEHKLYLCLLCGKSFSQKSNLTRHIRVHTGIKPFQCPLCHKTFSQKATLQDHLNLHTGNKPHKCNYCAMHFAHKPGLRRHLKDIHGKSSLENMFEEV</sequence>
<evidence type="ECO:0000256" key="2">
    <source>
        <dbReference type="ARBA" id="ARBA00022723"/>
    </source>
</evidence>
<dbReference type="OrthoDB" id="1405595at2759"/>
<dbReference type="PROSITE" id="PS00028">
    <property type="entry name" value="ZINC_FINGER_C2H2_1"/>
    <property type="match status" value="3"/>
</dbReference>
<organism evidence="18 19">
    <name type="scientific">Conger conger</name>
    <name type="common">Conger eel</name>
    <name type="synonym">Muraena conger</name>
    <dbReference type="NCBI Taxonomy" id="82655"/>
    <lineage>
        <taxon>Eukaryota</taxon>
        <taxon>Metazoa</taxon>
        <taxon>Chordata</taxon>
        <taxon>Craniata</taxon>
        <taxon>Vertebrata</taxon>
        <taxon>Euteleostomi</taxon>
        <taxon>Actinopterygii</taxon>
        <taxon>Neopterygii</taxon>
        <taxon>Teleostei</taxon>
        <taxon>Anguilliformes</taxon>
        <taxon>Congridae</taxon>
        <taxon>Conger</taxon>
    </lineage>
</organism>
<protein>
    <submittedName>
        <fullName evidence="18">Uncharacterized protein</fullName>
    </submittedName>
</protein>
<evidence type="ECO:0000256" key="9">
    <source>
        <dbReference type="ARBA" id="ARBA00023163"/>
    </source>
</evidence>
<dbReference type="PROSITE" id="PS00226">
    <property type="entry name" value="IF_ROD_1"/>
    <property type="match status" value="1"/>
</dbReference>
<evidence type="ECO:0000256" key="5">
    <source>
        <dbReference type="ARBA" id="ARBA00022771"/>
    </source>
</evidence>
<reference evidence="18" key="1">
    <citation type="journal article" date="2023" name="Science">
        <title>Genome structures resolve the early diversification of teleost fishes.</title>
        <authorList>
            <person name="Parey E."/>
            <person name="Louis A."/>
            <person name="Montfort J."/>
            <person name="Bouchez O."/>
            <person name="Roques C."/>
            <person name="Iampietro C."/>
            <person name="Lluch J."/>
            <person name="Castinel A."/>
            <person name="Donnadieu C."/>
            <person name="Desvignes T."/>
            <person name="Floi Bucao C."/>
            <person name="Jouanno E."/>
            <person name="Wen M."/>
            <person name="Mejri S."/>
            <person name="Dirks R."/>
            <person name="Jansen H."/>
            <person name="Henkel C."/>
            <person name="Chen W.J."/>
            <person name="Zahm M."/>
            <person name="Cabau C."/>
            <person name="Klopp C."/>
            <person name="Thompson A.W."/>
            <person name="Robinson-Rechavi M."/>
            <person name="Braasch I."/>
            <person name="Lecointre G."/>
            <person name="Bobe J."/>
            <person name="Postlethwait J.H."/>
            <person name="Berthelot C."/>
            <person name="Roest Crollius H."/>
            <person name="Guiguen Y."/>
        </authorList>
    </citation>
    <scope>NUCLEOTIDE SEQUENCE</scope>
    <source>
        <strain evidence="18">Concon-B</strain>
    </source>
</reference>
<dbReference type="PROSITE" id="PS51842">
    <property type="entry name" value="IF_ROD_2"/>
    <property type="match status" value="1"/>
</dbReference>
<name>A0A9Q1HTN0_CONCO</name>
<keyword evidence="6" id="KW-0862">Zinc</keyword>
<dbReference type="Gene3D" id="1.20.5.1160">
    <property type="entry name" value="Vasodilator-stimulated phosphoprotein"/>
    <property type="match status" value="1"/>
</dbReference>
<dbReference type="SUPFAM" id="SSF57667">
    <property type="entry name" value="beta-beta-alpha zinc fingers"/>
    <property type="match status" value="2"/>
</dbReference>
<proteinExistence type="inferred from homology"/>
<evidence type="ECO:0000313" key="19">
    <source>
        <dbReference type="Proteomes" id="UP001152803"/>
    </source>
</evidence>
<feature type="domain" description="C2H2-type" evidence="16">
    <location>
        <begin position="803"/>
        <end position="825"/>
    </location>
</feature>
<gene>
    <name evidence="18" type="ORF">COCON_G00162610</name>
</gene>
<keyword evidence="9" id="KW-0804">Transcription</keyword>
<dbReference type="AlphaFoldDB" id="A0A9Q1HTN0"/>
<dbReference type="InterPro" id="IPR018039">
    <property type="entry name" value="IF_conserved"/>
</dbReference>
<dbReference type="InterPro" id="IPR013087">
    <property type="entry name" value="Znf_C2H2_type"/>
</dbReference>
<dbReference type="Proteomes" id="UP001152803">
    <property type="component" value="Unassembled WGS sequence"/>
</dbReference>
<dbReference type="Gene3D" id="1.20.5.500">
    <property type="entry name" value="Single helix bin"/>
    <property type="match status" value="1"/>
</dbReference>
<keyword evidence="3" id="KW-0677">Repeat</keyword>
<dbReference type="SMART" id="SM01391">
    <property type="entry name" value="Filament"/>
    <property type="match status" value="1"/>
</dbReference>
<feature type="domain" description="C2H2-type" evidence="16">
    <location>
        <begin position="884"/>
        <end position="907"/>
    </location>
</feature>
<dbReference type="PRINTS" id="PR01248">
    <property type="entry name" value="TYPE1KERATIN"/>
</dbReference>
<feature type="coiled-coil region" evidence="13">
    <location>
        <begin position="281"/>
        <end position="326"/>
    </location>
</feature>
<dbReference type="GO" id="GO:0008270">
    <property type="term" value="F:zinc ion binding"/>
    <property type="evidence" value="ECO:0007669"/>
    <property type="project" value="UniProtKB-KW"/>
</dbReference>
<dbReference type="EMBL" id="JAFJMO010000012">
    <property type="protein sequence ID" value="KAJ8260538.1"/>
    <property type="molecule type" value="Genomic_DNA"/>
</dbReference>
<dbReference type="SMART" id="SM00225">
    <property type="entry name" value="BTB"/>
    <property type="match status" value="1"/>
</dbReference>
<comment type="similarity">
    <text evidence="1">Belongs to the krueppel C2H2-type zinc-finger protein family.</text>
</comment>
<keyword evidence="4 12" id="KW-0403">Intermediate filament</keyword>
<evidence type="ECO:0000256" key="6">
    <source>
        <dbReference type="ARBA" id="ARBA00022833"/>
    </source>
</evidence>
<keyword evidence="10" id="KW-0539">Nucleus</keyword>
<evidence type="ECO:0000256" key="11">
    <source>
        <dbReference type="PROSITE-ProRule" id="PRU00042"/>
    </source>
</evidence>
<evidence type="ECO:0000256" key="10">
    <source>
        <dbReference type="ARBA" id="ARBA00023242"/>
    </source>
</evidence>
<evidence type="ECO:0000256" key="13">
    <source>
        <dbReference type="SAM" id="Coils"/>
    </source>
</evidence>
<dbReference type="SUPFAM" id="SSF64593">
    <property type="entry name" value="Intermediate filament protein, coiled coil region"/>
    <property type="match status" value="2"/>
</dbReference>
<evidence type="ECO:0000256" key="1">
    <source>
        <dbReference type="ARBA" id="ARBA00006991"/>
    </source>
</evidence>
<dbReference type="PROSITE" id="PS50097">
    <property type="entry name" value="BTB"/>
    <property type="match status" value="1"/>
</dbReference>
<keyword evidence="7" id="KW-0805">Transcription regulation</keyword>
<feature type="domain" description="C2H2-type" evidence="16">
    <location>
        <begin position="856"/>
        <end position="883"/>
    </location>
</feature>
<feature type="domain" description="BTB" evidence="15">
    <location>
        <begin position="570"/>
        <end position="634"/>
    </location>
</feature>
<feature type="domain" description="IF rod" evidence="17">
    <location>
        <begin position="172"/>
        <end position="483"/>
    </location>
</feature>
<dbReference type="PANTHER" id="PTHR23239:SF351">
    <property type="entry name" value="KERATIN, TYPE I CYTOSKELETAL 18"/>
    <property type="match status" value="1"/>
</dbReference>
<feature type="coiled-coil region" evidence="13">
    <location>
        <begin position="367"/>
        <end position="482"/>
    </location>
</feature>
<evidence type="ECO:0000256" key="4">
    <source>
        <dbReference type="ARBA" id="ARBA00022754"/>
    </source>
</evidence>
<dbReference type="SMART" id="SM00355">
    <property type="entry name" value="ZnF_C2H2"/>
    <property type="match status" value="4"/>
</dbReference>
<dbReference type="Gene3D" id="1.20.5.170">
    <property type="match status" value="1"/>
</dbReference>
<dbReference type="PANTHER" id="PTHR23239">
    <property type="entry name" value="INTERMEDIATE FILAMENT"/>
    <property type="match status" value="1"/>
</dbReference>
<feature type="compositionally biased region" description="Low complexity" evidence="14">
    <location>
        <begin position="733"/>
        <end position="745"/>
    </location>
</feature>
<evidence type="ECO:0000256" key="7">
    <source>
        <dbReference type="ARBA" id="ARBA00023015"/>
    </source>
</evidence>
<dbReference type="SUPFAM" id="SSF54695">
    <property type="entry name" value="POZ domain"/>
    <property type="match status" value="1"/>
</dbReference>
<dbReference type="PROSITE" id="PS50157">
    <property type="entry name" value="ZINC_FINGER_C2H2_2"/>
    <property type="match status" value="4"/>
</dbReference>
<feature type="coiled-coil region" evidence="13">
    <location>
        <begin position="176"/>
        <end position="210"/>
    </location>
</feature>
<evidence type="ECO:0000259" key="16">
    <source>
        <dbReference type="PROSITE" id="PS50157"/>
    </source>
</evidence>
<dbReference type="GO" id="GO:0005882">
    <property type="term" value="C:intermediate filament"/>
    <property type="evidence" value="ECO:0007669"/>
    <property type="project" value="UniProtKB-KW"/>
</dbReference>
<feature type="domain" description="C2H2-type" evidence="16">
    <location>
        <begin position="828"/>
        <end position="855"/>
    </location>
</feature>
<keyword evidence="2" id="KW-0479">Metal-binding</keyword>
<evidence type="ECO:0000259" key="17">
    <source>
        <dbReference type="PROSITE" id="PS51842"/>
    </source>
</evidence>
<dbReference type="InterPro" id="IPR039008">
    <property type="entry name" value="IF_rod_dom"/>
</dbReference>
<dbReference type="Gene3D" id="3.30.160.60">
    <property type="entry name" value="Classic Zinc Finger"/>
    <property type="match status" value="3"/>
</dbReference>